<name>A0AAE1NKC1_9EUCA</name>
<evidence type="ECO:0000313" key="1">
    <source>
        <dbReference type="EMBL" id="KAK4291508.1"/>
    </source>
</evidence>
<sequence length="84" mass="8594">MFPVHLEHIGQHTQGGAAVRHRAGGVPAEGETAPAGLTILERRAGRLTLVVALVGCPSVPAALRLSHGGCCCGHLVCVLHSLCV</sequence>
<keyword evidence="2" id="KW-1185">Reference proteome</keyword>
<dbReference type="EMBL" id="JAWZYT010005132">
    <property type="protein sequence ID" value="KAK4291508.1"/>
    <property type="molecule type" value="Genomic_DNA"/>
</dbReference>
<gene>
    <name evidence="1" type="ORF">Pmani_035669</name>
</gene>
<proteinExistence type="predicted"/>
<organism evidence="1 2">
    <name type="scientific">Petrolisthes manimaculis</name>
    <dbReference type="NCBI Taxonomy" id="1843537"/>
    <lineage>
        <taxon>Eukaryota</taxon>
        <taxon>Metazoa</taxon>
        <taxon>Ecdysozoa</taxon>
        <taxon>Arthropoda</taxon>
        <taxon>Crustacea</taxon>
        <taxon>Multicrustacea</taxon>
        <taxon>Malacostraca</taxon>
        <taxon>Eumalacostraca</taxon>
        <taxon>Eucarida</taxon>
        <taxon>Decapoda</taxon>
        <taxon>Pleocyemata</taxon>
        <taxon>Anomura</taxon>
        <taxon>Galatheoidea</taxon>
        <taxon>Porcellanidae</taxon>
        <taxon>Petrolisthes</taxon>
    </lineage>
</organism>
<reference evidence="1" key="1">
    <citation type="submission" date="2023-11" db="EMBL/GenBank/DDBJ databases">
        <title>Genome assemblies of two species of porcelain crab, Petrolisthes cinctipes and Petrolisthes manimaculis (Anomura: Porcellanidae).</title>
        <authorList>
            <person name="Angst P."/>
        </authorList>
    </citation>
    <scope>NUCLEOTIDE SEQUENCE</scope>
    <source>
        <strain evidence="1">PB745_02</strain>
        <tissue evidence="1">Gill</tissue>
    </source>
</reference>
<dbReference type="AlphaFoldDB" id="A0AAE1NKC1"/>
<dbReference type="Proteomes" id="UP001292094">
    <property type="component" value="Unassembled WGS sequence"/>
</dbReference>
<comment type="caution">
    <text evidence="1">The sequence shown here is derived from an EMBL/GenBank/DDBJ whole genome shotgun (WGS) entry which is preliminary data.</text>
</comment>
<accession>A0AAE1NKC1</accession>
<evidence type="ECO:0000313" key="2">
    <source>
        <dbReference type="Proteomes" id="UP001292094"/>
    </source>
</evidence>
<protein>
    <submittedName>
        <fullName evidence="1">Uncharacterized protein</fullName>
    </submittedName>
</protein>